<dbReference type="Gene3D" id="1.10.287.1080">
    <property type="entry name" value="MazG-like"/>
    <property type="match status" value="2"/>
</dbReference>
<accession>A0ABS3NFK5</accession>
<dbReference type="PANTHER" id="PTHR30522">
    <property type="entry name" value="NUCLEOSIDE TRIPHOSPHATE PYROPHOSPHOHYDROLASE"/>
    <property type="match status" value="1"/>
</dbReference>
<comment type="caution">
    <text evidence="2">The sequence shown here is derived from an EMBL/GenBank/DDBJ whole genome shotgun (WGS) entry which is preliminary data.</text>
</comment>
<dbReference type="NCBIfam" id="TIGR00444">
    <property type="entry name" value="mazG"/>
    <property type="match status" value="1"/>
</dbReference>
<dbReference type="Proteomes" id="UP000664882">
    <property type="component" value="Unassembled WGS sequence"/>
</dbReference>
<dbReference type="EC" id="3.6.1.9" evidence="2"/>
<dbReference type="InterPro" id="IPR004518">
    <property type="entry name" value="MazG-like_dom"/>
</dbReference>
<dbReference type="InterPro" id="IPR048015">
    <property type="entry name" value="NTP-PPase_MazG-like_N"/>
</dbReference>
<sequence>MKQQNYSLDDLLAIMAALRDPVNGCPWDKKQTLASIVPHTLEEAYEVADTIERGAITELPGELGDLLFQIVFYAQLGKEQSQFDFNDVIQAINDKLVRRHPHVFADQVFSSEAQVKANWEQTKAEERQALDANATSVLDDIPRNLPALTRANKIQKRCSAVGFDWRELAPVIDKIHEELEEVKAELTPSLPNQERIADELGDLLFACVNLVRHLKKDPEAVLRGANDKFERRFRMVEKALQAAGKDSRECSEEELDRYWQQAKLAISQQ</sequence>
<feature type="domain" description="NTP pyrophosphohydrolase MazG-like" evidence="1">
    <location>
        <begin position="31"/>
        <end position="104"/>
    </location>
</feature>
<evidence type="ECO:0000259" key="1">
    <source>
        <dbReference type="Pfam" id="PF03819"/>
    </source>
</evidence>
<organism evidence="2 3">
    <name type="scientific">Oceanisphaera pacifica</name>
    <dbReference type="NCBI Taxonomy" id="2818389"/>
    <lineage>
        <taxon>Bacteria</taxon>
        <taxon>Pseudomonadati</taxon>
        <taxon>Pseudomonadota</taxon>
        <taxon>Gammaproteobacteria</taxon>
        <taxon>Aeromonadales</taxon>
        <taxon>Aeromonadaceae</taxon>
        <taxon>Oceanisphaera</taxon>
    </lineage>
</organism>
<dbReference type="CDD" id="cd11528">
    <property type="entry name" value="NTP-PPase_MazG_Nterm"/>
    <property type="match status" value="1"/>
</dbReference>
<evidence type="ECO:0000313" key="2">
    <source>
        <dbReference type="EMBL" id="MBO1519320.1"/>
    </source>
</evidence>
<dbReference type="NCBIfam" id="NF007113">
    <property type="entry name" value="PRK09562.1"/>
    <property type="match status" value="1"/>
</dbReference>
<dbReference type="PANTHER" id="PTHR30522:SF0">
    <property type="entry name" value="NUCLEOSIDE TRIPHOSPHATE PYROPHOSPHOHYDROLASE"/>
    <property type="match status" value="1"/>
</dbReference>
<dbReference type="CDD" id="cd11529">
    <property type="entry name" value="NTP-PPase_MazG_Cterm"/>
    <property type="match status" value="1"/>
</dbReference>
<dbReference type="SUPFAM" id="SSF101386">
    <property type="entry name" value="all-alpha NTP pyrophosphatases"/>
    <property type="match status" value="2"/>
</dbReference>
<reference evidence="2 3" key="1">
    <citation type="submission" date="2021-03" db="EMBL/GenBank/DDBJ databases">
        <title>Oceanisphaera sp. nov., isolated from the intestine.</title>
        <authorList>
            <person name="Zhao L.-H."/>
            <person name="Shi L.-F."/>
        </authorList>
    </citation>
    <scope>NUCLEOTIDE SEQUENCE [LARGE SCALE GENOMIC DNA]</scope>
    <source>
        <strain evidence="2 3">DM8</strain>
    </source>
</reference>
<protein>
    <submittedName>
        <fullName evidence="2">Nucleoside triphosphate pyrophosphohydrolase</fullName>
        <ecNumber evidence="2">3.6.1.9</ecNumber>
    </submittedName>
</protein>
<dbReference type="RefSeq" id="WP_208005155.1">
    <property type="nucleotide sequence ID" value="NZ_JAGDFX010000006.1"/>
</dbReference>
<dbReference type="Pfam" id="PF03819">
    <property type="entry name" value="MazG"/>
    <property type="match status" value="1"/>
</dbReference>
<dbReference type="InterPro" id="IPR011551">
    <property type="entry name" value="NTP_PyrPHydrolase_MazG"/>
</dbReference>
<evidence type="ECO:0000313" key="3">
    <source>
        <dbReference type="Proteomes" id="UP000664882"/>
    </source>
</evidence>
<name>A0ABS3NFK5_9GAMM</name>
<gene>
    <name evidence="2" type="primary">mazG</name>
    <name evidence="2" type="ORF">J3U76_06715</name>
</gene>
<proteinExistence type="predicted"/>
<keyword evidence="2" id="KW-0378">Hydrolase</keyword>
<keyword evidence="3" id="KW-1185">Reference proteome</keyword>
<dbReference type="GO" id="GO:0047429">
    <property type="term" value="F:nucleoside triphosphate diphosphatase activity"/>
    <property type="evidence" value="ECO:0007669"/>
    <property type="project" value="UniProtKB-EC"/>
</dbReference>
<dbReference type="EMBL" id="JAGDFX010000006">
    <property type="protein sequence ID" value="MBO1519320.1"/>
    <property type="molecule type" value="Genomic_DNA"/>
</dbReference>
<dbReference type="InterPro" id="IPR048011">
    <property type="entry name" value="NTP-PPase_MazG-like_C"/>
</dbReference>